<dbReference type="Proteomes" id="UP000240760">
    <property type="component" value="Unassembled WGS sequence"/>
</dbReference>
<evidence type="ECO:0000313" key="3">
    <source>
        <dbReference type="Proteomes" id="UP000240760"/>
    </source>
</evidence>
<organism evidence="2 3">
    <name type="scientific">Trichoderma longibrachiatum ATCC 18648</name>
    <dbReference type="NCBI Taxonomy" id="983965"/>
    <lineage>
        <taxon>Eukaryota</taxon>
        <taxon>Fungi</taxon>
        <taxon>Dikarya</taxon>
        <taxon>Ascomycota</taxon>
        <taxon>Pezizomycotina</taxon>
        <taxon>Sordariomycetes</taxon>
        <taxon>Hypocreomycetidae</taxon>
        <taxon>Hypocreales</taxon>
        <taxon>Hypocreaceae</taxon>
        <taxon>Trichoderma</taxon>
    </lineage>
</organism>
<dbReference type="OrthoDB" id="4719713at2759"/>
<dbReference type="InterPro" id="IPR053006">
    <property type="entry name" value="Meiosis_regulatory"/>
</dbReference>
<feature type="domain" description="Bacteriophage T5 Orf172 DNA-binding" evidence="1">
    <location>
        <begin position="259"/>
        <end position="346"/>
    </location>
</feature>
<dbReference type="AlphaFoldDB" id="A0A2T4BWS4"/>
<gene>
    <name evidence="2" type="ORF">M440DRAFT_1403998</name>
</gene>
<dbReference type="SMART" id="SM00974">
    <property type="entry name" value="T5orf172"/>
    <property type="match status" value="1"/>
</dbReference>
<evidence type="ECO:0000313" key="2">
    <source>
        <dbReference type="EMBL" id="PTB73788.1"/>
    </source>
</evidence>
<protein>
    <recommendedName>
        <fullName evidence="1">Bacteriophage T5 Orf172 DNA-binding domain-containing protein</fullName>
    </recommendedName>
</protein>
<dbReference type="Pfam" id="PF10544">
    <property type="entry name" value="T5orf172"/>
    <property type="match status" value="1"/>
</dbReference>
<evidence type="ECO:0000259" key="1">
    <source>
        <dbReference type="SMART" id="SM00974"/>
    </source>
</evidence>
<dbReference type="InterPro" id="IPR018306">
    <property type="entry name" value="Phage_T5_Orf172_DNA-bd"/>
</dbReference>
<name>A0A2T4BWS4_TRILO</name>
<proteinExistence type="predicted"/>
<sequence length="453" mass="50778">MNQNPVFEALAIIQAGIDKFPNPGDNLDFTQCRGLVNKSTNQCENKSCKKSERQKVQSLFLDFQSMVECPETDSFYEDMRFFVTYTHCSKHRKDVCAAFERWKDLRPVAAARPRFLLPGAYPSDSPPGSPAESPLSSADAVFSPAISQSSEEMFYTASPGALVYDEPDSFCASEDDDDPLMTTIISQMAATRIDISAQVDNTVHEARNQKKGIKIPGLGFGNPPRALSLADHTLILNGFYKPPSKTAMEEGTIYVLEHLRAPGYFKIGVTNRKVVVRVSEQCFKDNSKKIYESKTKFRGAKRAERLIHRELHNHKFRIRECEACGEGHTEVFGAPEDKIREIIEKIERVVQLPAYIQQGENWKLSQAARLLLDDIYGPRARDWREVLGENTASGSARSRARGQKMLPSMATNAAAKSQETKVAPIELRFDANAFGTDDVELNLQFRRGKSPQI</sequence>
<reference evidence="2 3" key="1">
    <citation type="submission" date="2016-07" db="EMBL/GenBank/DDBJ databases">
        <title>Multiple horizontal gene transfer events from other fungi enriched the ability of initially mycotrophic Trichoderma (Ascomycota) to feed on dead plant biomass.</title>
        <authorList>
            <consortium name="DOE Joint Genome Institute"/>
            <person name="Aerts A."/>
            <person name="Atanasova L."/>
            <person name="Chenthamara K."/>
            <person name="Zhang J."/>
            <person name="Grujic M."/>
            <person name="Henrissat B."/>
            <person name="Kuo A."/>
            <person name="Salamov A."/>
            <person name="Lipzen A."/>
            <person name="Labutti K."/>
            <person name="Barry K."/>
            <person name="Miao Y."/>
            <person name="Rahimi M.J."/>
            <person name="Shen Q."/>
            <person name="Grigoriev I.V."/>
            <person name="Kubicek C.P."/>
            <person name="Druzhinina I.S."/>
        </authorList>
    </citation>
    <scope>NUCLEOTIDE SEQUENCE [LARGE SCALE GENOMIC DNA]</scope>
    <source>
        <strain evidence="2 3">ATCC 18648</strain>
    </source>
</reference>
<keyword evidence="3" id="KW-1185">Reference proteome</keyword>
<dbReference type="PANTHER" id="PTHR28094">
    <property type="entry name" value="MEIOTICALLY UP-REGULATED GENE 113 PROTEIN"/>
    <property type="match status" value="1"/>
</dbReference>
<dbReference type="PANTHER" id="PTHR28094:SF1">
    <property type="entry name" value="MEIOTICALLY UP-REGULATED GENE 113 PROTEIN"/>
    <property type="match status" value="1"/>
</dbReference>
<dbReference type="EMBL" id="KZ679137">
    <property type="protein sequence ID" value="PTB73788.1"/>
    <property type="molecule type" value="Genomic_DNA"/>
</dbReference>
<accession>A0A2T4BWS4</accession>